<protein>
    <submittedName>
        <fullName evidence="2">Uncharacterized protein</fullName>
    </submittedName>
</protein>
<proteinExistence type="predicted"/>
<evidence type="ECO:0000256" key="1">
    <source>
        <dbReference type="SAM" id="MobiDB-lite"/>
    </source>
</evidence>
<reference evidence="2" key="1">
    <citation type="submission" date="2014-09" db="EMBL/GenBank/DDBJ databases">
        <authorList>
            <person name="Magalhaes I.L.F."/>
            <person name="Oliveira U."/>
            <person name="Santos F.R."/>
            <person name="Vidigal T.H.D.A."/>
            <person name="Brescovit A.D."/>
            <person name="Santos A.J."/>
        </authorList>
    </citation>
    <scope>NUCLEOTIDE SEQUENCE</scope>
    <source>
        <tissue evidence="2">Shoot tissue taken approximately 20 cm above the soil surface</tissue>
    </source>
</reference>
<name>A0A0A9A0X1_ARUDO</name>
<accession>A0A0A9A0X1</accession>
<sequence>MRNQGEKRCEEDEILRGSRRRK</sequence>
<evidence type="ECO:0000313" key="2">
    <source>
        <dbReference type="EMBL" id="JAD45314.1"/>
    </source>
</evidence>
<dbReference type="AlphaFoldDB" id="A0A0A9A0X1"/>
<feature type="compositionally biased region" description="Basic and acidic residues" evidence="1">
    <location>
        <begin position="1"/>
        <end position="16"/>
    </location>
</feature>
<dbReference type="EMBL" id="GBRH01252581">
    <property type="protein sequence ID" value="JAD45314.1"/>
    <property type="molecule type" value="Transcribed_RNA"/>
</dbReference>
<organism evidence="2">
    <name type="scientific">Arundo donax</name>
    <name type="common">Giant reed</name>
    <name type="synonym">Donax arundinaceus</name>
    <dbReference type="NCBI Taxonomy" id="35708"/>
    <lineage>
        <taxon>Eukaryota</taxon>
        <taxon>Viridiplantae</taxon>
        <taxon>Streptophyta</taxon>
        <taxon>Embryophyta</taxon>
        <taxon>Tracheophyta</taxon>
        <taxon>Spermatophyta</taxon>
        <taxon>Magnoliopsida</taxon>
        <taxon>Liliopsida</taxon>
        <taxon>Poales</taxon>
        <taxon>Poaceae</taxon>
        <taxon>PACMAD clade</taxon>
        <taxon>Arundinoideae</taxon>
        <taxon>Arundineae</taxon>
        <taxon>Arundo</taxon>
    </lineage>
</organism>
<reference evidence="2" key="2">
    <citation type="journal article" date="2015" name="Data Brief">
        <title>Shoot transcriptome of the giant reed, Arundo donax.</title>
        <authorList>
            <person name="Barrero R.A."/>
            <person name="Guerrero F.D."/>
            <person name="Moolhuijzen P."/>
            <person name="Goolsby J.A."/>
            <person name="Tidwell J."/>
            <person name="Bellgard S.E."/>
            <person name="Bellgard M.I."/>
        </authorList>
    </citation>
    <scope>NUCLEOTIDE SEQUENCE</scope>
    <source>
        <tissue evidence="2">Shoot tissue taken approximately 20 cm above the soil surface</tissue>
    </source>
</reference>
<feature type="region of interest" description="Disordered" evidence="1">
    <location>
        <begin position="1"/>
        <end position="22"/>
    </location>
</feature>